<comment type="similarity">
    <text evidence="6">Belongs to the tRNA(Ile)-lysidine synthase family.</text>
</comment>
<dbReference type="AlphaFoldDB" id="A0A0B6TII1"/>
<dbReference type="SUPFAM" id="SSF52402">
    <property type="entry name" value="Adenine nucleotide alpha hydrolases-like"/>
    <property type="match status" value="1"/>
</dbReference>
<evidence type="ECO:0000256" key="3">
    <source>
        <dbReference type="ARBA" id="ARBA00022741"/>
    </source>
</evidence>
<evidence type="ECO:0000256" key="2">
    <source>
        <dbReference type="ARBA" id="ARBA00022694"/>
    </source>
</evidence>
<dbReference type="Gene3D" id="3.40.50.620">
    <property type="entry name" value="HUPs"/>
    <property type="match status" value="1"/>
</dbReference>
<keyword evidence="6" id="KW-0963">Cytoplasm</keyword>
<dbReference type="CDD" id="cd01992">
    <property type="entry name" value="TilS_N"/>
    <property type="match status" value="1"/>
</dbReference>
<comment type="domain">
    <text evidence="6">The N-terminal region contains the highly conserved SGGXDS motif, predicted to be a P-loop motif involved in ATP binding.</text>
</comment>
<dbReference type="PANTHER" id="PTHR43033">
    <property type="entry name" value="TRNA(ILE)-LYSIDINE SYNTHASE-RELATED"/>
    <property type="match status" value="1"/>
</dbReference>
<dbReference type="OrthoDB" id="5244702at2"/>
<dbReference type="KEGG" id="cmq:B840_10975"/>
<comment type="function">
    <text evidence="6">Ligates lysine onto the cytidine present at position 34 of the AUA codon-specific tRNA(Ile) that contains the anticodon CAU, in an ATP-dependent manner. Cytidine is converted to lysidine, thus changing the amino acid specificity of the tRNA from methionine to isoleucine.</text>
</comment>
<dbReference type="EMBL" id="CP007790">
    <property type="protein sequence ID" value="AJK69767.1"/>
    <property type="molecule type" value="Genomic_DNA"/>
</dbReference>
<dbReference type="GO" id="GO:0032267">
    <property type="term" value="F:tRNA(Ile)-lysidine synthase activity"/>
    <property type="evidence" value="ECO:0007669"/>
    <property type="project" value="UniProtKB-EC"/>
</dbReference>
<evidence type="ECO:0000313" key="9">
    <source>
        <dbReference type="Proteomes" id="UP000031928"/>
    </source>
</evidence>
<evidence type="ECO:0000256" key="6">
    <source>
        <dbReference type="HAMAP-Rule" id="MF_01161"/>
    </source>
</evidence>
<gene>
    <name evidence="6" type="primary">tilS</name>
    <name evidence="8" type="ORF">B840_10975</name>
</gene>
<dbReference type="GO" id="GO:0005524">
    <property type="term" value="F:ATP binding"/>
    <property type="evidence" value="ECO:0007669"/>
    <property type="project" value="UniProtKB-UniRule"/>
</dbReference>
<keyword evidence="9" id="KW-1185">Reference proteome</keyword>
<comment type="catalytic activity">
    <reaction evidence="5 6">
        <text>cytidine(34) in tRNA(Ile2) + L-lysine + ATP = lysidine(34) in tRNA(Ile2) + AMP + diphosphate + H(+)</text>
        <dbReference type="Rhea" id="RHEA:43744"/>
        <dbReference type="Rhea" id="RHEA-COMP:10625"/>
        <dbReference type="Rhea" id="RHEA-COMP:10670"/>
        <dbReference type="ChEBI" id="CHEBI:15378"/>
        <dbReference type="ChEBI" id="CHEBI:30616"/>
        <dbReference type="ChEBI" id="CHEBI:32551"/>
        <dbReference type="ChEBI" id="CHEBI:33019"/>
        <dbReference type="ChEBI" id="CHEBI:82748"/>
        <dbReference type="ChEBI" id="CHEBI:83665"/>
        <dbReference type="ChEBI" id="CHEBI:456215"/>
        <dbReference type="EC" id="6.3.4.19"/>
    </reaction>
</comment>
<dbReference type="Proteomes" id="UP000031928">
    <property type="component" value="Chromosome"/>
</dbReference>
<dbReference type="InterPro" id="IPR014729">
    <property type="entry name" value="Rossmann-like_a/b/a_fold"/>
</dbReference>
<dbReference type="NCBIfam" id="TIGR02432">
    <property type="entry name" value="lysidine_TilS_N"/>
    <property type="match status" value="1"/>
</dbReference>
<dbReference type="InterPro" id="IPR012094">
    <property type="entry name" value="tRNA_Ile_lys_synt"/>
</dbReference>
<reference evidence="8 9" key="1">
    <citation type="submission" date="2014-05" db="EMBL/GenBank/DDBJ databases">
        <title>Complete genome sequence of Corynebacterium marinum DSM 44953.</title>
        <authorList>
            <person name="Schaffert L."/>
            <person name="Albersmeier A."/>
            <person name="Kalinowski J."/>
            <person name="Ruckert C."/>
        </authorList>
    </citation>
    <scope>NUCLEOTIDE SEQUENCE [LARGE SCALE GENOMIC DNA]</scope>
    <source>
        <strain evidence="8 9">DSM 44953</strain>
    </source>
</reference>
<keyword evidence="3 6" id="KW-0547">Nucleotide-binding</keyword>
<feature type="domain" description="tRNA(Ile)-lysidine/2-thiocytidine synthase N-terminal" evidence="7">
    <location>
        <begin position="26"/>
        <end position="186"/>
    </location>
</feature>
<comment type="subcellular location">
    <subcellularLocation>
        <location evidence="6">Cytoplasm</location>
    </subcellularLocation>
</comment>
<name>A0A0B6TII1_9CORY</name>
<dbReference type="GO" id="GO:0005737">
    <property type="term" value="C:cytoplasm"/>
    <property type="evidence" value="ECO:0007669"/>
    <property type="project" value="UniProtKB-SubCell"/>
</dbReference>
<evidence type="ECO:0000256" key="4">
    <source>
        <dbReference type="ARBA" id="ARBA00022840"/>
    </source>
</evidence>
<dbReference type="InterPro" id="IPR011063">
    <property type="entry name" value="TilS/TtcA_N"/>
</dbReference>
<dbReference type="STRING" id="1224162.B840_10975"/>
<organism evidence="8 9">
    <name type="scientific">Corynebacterium marinum DSM 44953</name>
    <dbReference type="NCBI Taxonomy" id="1224162"/>
    <lineage>
        <taxon>Bacteria</taxon>
        <taxon>Bacillati</taxon>
        <taxon>Actinomycetota</taxon>
        <taxon>Actinomycetes</taxon>
        <taxon>Mycobacteriales</taxon>
        <taxon>Corynebacteriaceae</taxon>
        <taxon>Corynebacterium</taxon>
    </lineage>
</organism>
<dbReference type="HOGENOM" id="CLU_018869_1_1_11"/>
<evidence type="ECO:0000259" key="7">
    <source>
        <dbReference type="Pfam" id="PF01171"/>
    </source>
</evidence>
<dbReference type="EC" id="6.3.4.19" evidence="6"/>
<evidence type="ECO:0000313" key="8">
    <source>
        <dbReference type="EMBL" id="AJK69767.1"/>
    </source>
</evidence>
<accession>A0A0B6TII1</accession>
<dbReference type="Pfam" id="PF01171">
    <property type="entry name" value="ATP_bind_3"/>
    <property type="match status" value="1"/>
</dbReference>
<dbReference type="HAMAP" id="MF_01161">
    <property type="entry name" value="tRNA_Ile_lys_synt"/>
    <property type="match status" value="1"/>
</dbReference>
<dbReference type="InterPro" id="IPR012795">
    <property type="entry name" value="tRNA_Ile_lys_synt_N"/>
</dbReference>
<keyword evidence="4 6" id="KW-0067">ATP-binding</keyword>
<proteinExistence type="inferred from homology"/>
<sequence>MRYPRVSPHFLACRVAVRPFLRPGAVTVGLSGGADSLALLAAAVAEGQVVRAVVVDHQLQSGSAQVAEQARAQAEQLGAGAQVRTVAVERSGSLEAAARQARYAALLEDDGEVWVAHTRDDQAETLLLGALRGNPSGMAPRTGRLVRPFLTVRRTDTLGACAELGLEPWHDPHNLDPAFRRVAVRRQLIPRLGELIGGDAVEPLAQAADRVAADNALLEELAGPPTDDCGELAAQAGPLRRRRIAAWLREREVGVTGASISAIEALCTDWRGQGGVAVGRTATGRLEVRRVSGRLALFPAG</sequence>
<feature type="binding site" evidence="6">
    <location>
        <begin position="31"/>
        <end position="36"/>
    </location>
    <ligand>
        <name>ATP</name>
        <dbReference type="ChEBI" id="CHEBI:30616"/>
    </ligand>
</feature>
<evidence type="ECO:0000256" key="5">
    <source>
        <dbReference type="ARBA" id="ARBA00048539"/>
    </source>
</evidence>
<dbReference type="PANTHER" id="PTHR43033:SF1">
    <property type="entry name" value="TRNA(ILE)-LYSIDINE SYNTHASE-RELATED"/>
    <property type="match status" value="1"/>
</dbReference>
<evidence type="ECO:0000256" key="1">
    <source>
        <dbReference type="ARBA" id="ARBA00022598"/>
    </source>
</evidence>
<dbReference type="GO" id="GO:0006400">
    <property type="term" value="P:tRNA modification"/>
    <property type="evidence" value="ECO:0007669"/>
    <property type="project" value="UniProtKB-UniRule"/>
</dbReference>
<protein>
    <recommendedName>
        <fullName evidence="6">tRNA(Ile)-lysidine synthase</fullName>
        <ecNumber evidence="6">6.3.4.19</ecNumber>
    </recommendedName>
    <alternativeName>
        <fullName evidence="6">tRNA(Ile)-2-lysyl-cytidine synthase</fullName>
    </alternativeName>
    <alternativeName>
        <fullName evidence="6">tRNA(Ile)-lysidine synthetase</fullName>
    </alternativeName>
</protein>
<keyword evidence="1 6" id="KW-0436">Ligase</keyword>
<keyword evidence="2 6" id="KW-0819">tRNA processing</keyword>